<feature type="transmembrane region" description="Helical" evidence="1">
    <location>
        <begin position="9"/>
        <end position="26"/>
    </location>
</feature>
<dbReference type="PANTHER" id="PTHR37490:SF3">
    <property type="entry name" value="DUF3431 DOMAIN CONTAINING PROTEIN"/>
    <property type="match status" value="1"/>
</dbReference>
<reference evidence="2" key="1">
    <citation type="submission" date="2022-12" db="EMBL/GenBank/DDBJ databases">
        <authorList>
            <person name="Petersen C."/>
        </authorList>
    </citation>
    <scope>NUCLEOTIDE SEQUENCE</scope>
    <source>
        <strain evidence="2">IBT 35673</strain>
    </source>
</reference>
<evidence type="ECO:0000313" key="2">
    <source>
        <dbReference type="EMBL" id="KAJ5323077.1"/>
    </source>
</evidence>
<evidence type="ECO:0000256" key="1">
    <source>
        <dbReference type="SAM" id="Phobius"/>
    </source>
</evidence>
<comment type="caution">
    <text evidence="2">The sequence shown here is derived from an EMBL/GenBank/DDBJ whole genome shotgun (WGS) entry which is preliminary data.</text>
</comment>
<dbReference type="Proteomes" id="UP001147695">
    <property type="component" value="Unassembled WGS sequence"/>
</dbReference>
<dbReference type="OrthoDB" id="426718at2759"/>
<keyword evidence="1" id="KW-0812">Transmembrane</keyword>
<proteinExistence type="predicted"/>
<reference evidence="2" key="2">
    <citation type="journal article" date="2023" name="IMA Fungus">
        <title>Comparative genomic study of the Penicillium genus elucidates a diverse pangenome and 15 lateral gene transfer events.</title>
        <authorList>
            <person name="Petersen C."/>
            <person name="Sorensen T."/>
            <person name="Nielsen M.R."/>
            <person name="Sondergaard T.E."/>
            <person name="Sorensen J.L."/>
            <person name="Fitzpatrick D.A."/>
            <person name="Frisvad J.C."/>
            <person name="Nielsen K.L."/>
        </authorList>
    </citation>
    <scope>NUCLEOTIDE SEQUENCE</scope>
    <source>
        <strain evidence="2">IBT 35673</strain>
    </source>
</reference>
<evidence type="ECO:0000313" key="3">
    <source>
        <dbReference type="Proteomes" id="UP001147695"/>
    </source>
</evidence>
<dbReference type="Pfam" id="PF11913">
    <property type="entry name" value="DUF3431"/>
    <property type="match status" value="1"/>
</dbReference>
<dbReference type="AlphaFoldDB" id="A0A9W9Q559"/>
<keyword evidence="1" id="KW-1133">Transmembrane helix</keyword>
<dbReference type="EMBL" id="JAPZBQ010000006">
    <property type="protein sequence ID" value="KAJ5323077.1"/>
    <property type="molecule type" value="Genomic_DNA"/>
</dbReference>
<protein>
    <submittedName>
        <fullName evidence="2">Uncharacterized protein</fullName>
    </submittedName>
</protein>
<keyword evidence="1" id="KW-0472">Membrane</keyword>
<organism evidence="2 3">
    <name type="scientific">Penicillium brevicompactum</name>
    <dbReference type="NCBI Taxonomy" id="5074"/>
    <lineage>
        <taxon>Eukaryota</taxon>
        <taxon>Fungi</taxon>
        <taxon>Dikarya</taxon>
        <taxon>Ascomycota</taxon>
        <taxon>Pezizomycotina</taxon>
        <taxon>Eurotiomycetes</taxon>
        <taxon>Eurotiomycetidae</taxon>
        <taxon>Eurotiales</taxon>
        <taxon>Aspergillaceae</taxon>
        <taxon>Penicillium</taxon>
    </lineage>
</organism>
<dbReference type="PANTHER" id="PTHR37490">
    <property type="entry name" value="EXPRESSED PROTEIN"/>
    <property type="match status" value="1"/>
</dbReference>
<dbReference type="InterPro" id="IPR021838">
    <property type="entry name" value="DUF3431"/>
</dbReference>
<gene>
    <name evidence="2" type="ORF">N7452_011366</name>
</gene>
<name>A0A9W9Q559_PENBR</name>
<sequence length="371" mass="41069">MPRKVQRSLIQVIAFLTILCIIIYLNRPQETTKTFSWARIRYKTSSTIIPEARGVCPGLAGSTKPALIVSRVAADGDASWIEPLAAHYHLCVYNVDAPADKSSKVLQVPANRGHEAMAYLTFIIDNYADIPASGAVFVHGTRFAWHNDSPDYDNARLLRALDVKRALQPKGYHNLRCDWSAGTCPASVPAQGSLEMRLSSTVSPWSARAASDLALPVALRHIFGDGVGDEVVRLGRNDAVRAQCCAQFVVAQDRVWQHSREEWIALRQWLLDGSDDGVARNPQSGSKAAPGDDLVAGRILSYVWHILFARREGDGIDLQELNRESCPSAEECYCRLYGRCTLTCKTPGSCKGQYAIPKYYKLPADWEKTHP</sequence>
<accession>A0A9W9Q559</accession>